<evidence type="ECO:0000313" key="1">
    <source>
        <dbReference type="EMBL" id="KAG0444181.1"/>
    </source>
</evidence>
<dbReference type="Proteomes" id="UP000805193">
    <property type="component" value="Unassembled WGS sequence"/>
</dbReference>
<reference evidence="1 2" key="1">
    <citation type="journal article" date="2020" name="Cell">
        <title>Large-Scale Comparative Analyses of Tick Genomes Elucidate Their Genetic Diversity and Vector Capacities.</title>
        <authorList>
            <consortium name="Tick Genome and Microbiome Consortium (TIGMIC)"/>
            <person name="Jia N."/>
            <person name="Wang J."/>
            <person name="Shi W."/>
            <person name="Du L."/>
            <person name="Sun Y."/>
            <person name="Zhan W."/>
            <person name="Jiang J.F."/>
            <person name="Wang Q."/>
            <person name="Zhang B."/>
            <person name="Ji P."/>
            <person name="Bell-Sakyi L."/>
            <person name="Cui X.M."/>
            <person name="Yuan T.T."/>
            <person name="Jiang B.G."/>
            <person name="Yang W.F."/>
            <person name="Lam T.T."/>
            <person name="Chang Q.C."/>
            <person name="Ding S.J."/>
            <person name="Wang X.J."/>
            <person name="Zhu J.G."/>
            <person name="Ruan X.D."/>
            <person name="Zhao L."/>
            <person name="Wei J.T."/>
            <person name="Ye R.Z."/>
            <person name="Que T.C."/>
            <person name="Du C.H."/>
            <person name="Zhou Y.H."/>
            <person name="Cheng J.X."/>
            <person name="Dai P.F."/>
            <person name="Guo W.B."/>
            <person name="Han X.H."/>
            <person name="Huang E.J."/>
            <person name="Li L.F."/>
            <person name="Wei W."/>
            <person name="Gao Y.C."/>
            <person name="Liu J.Z."/>
            <person name="Shao H.Z."/>
            <person name="Wang X."/>
            <person name="Wang C.C."/>
            <person name="Yang T.C."/>
            <person name="Huo Q.B."/>
            <person name="Li W."/>
            <person name="Chen H.Y."/>
            <person name="Chen S.E."/>
            <person name="Zhou L.G."/>
            <person name="Ni X.B."/>
            <person name="Tian J.H."/>
            <person name="Sheng Y."/>
            <person name="Liu T."/>
            <person name="Pan Y.S."/>
            <person name="Xia L.Y."/>
            <person name="Li J."/>
            <person name="Zhao F."/>
            <person name="Cao W.C."/>
        </authorList>
    </citation>
    <scope>NUCLEOTIDE SEQUENCE [LARGE SCALE GENOMIC DNA]</scope>
    <source>
        <strain evidence="1">Iper-2018</strain>
    </source>
</reference>
<accession>A0AC60QXZ0</accession>
<dbReference type="EMBL" id="JABSTQ010002373">
    <property type="protein sequence ID" value="KAG0444181.1"/>
    <property type="molecule type" value="Genomic_DNA"/>
</dbReference>
<gene>
    <name evidence="1" type="ORF">HPB47_014075</name>
</gene>
<proteinExistence type="predicted"/>
<organism evidence="1 2">
    <name type="scientific">Ixodes persulcatus</name>
    <name type="common">Taiga tick</name>
    <dbReference type="NCBI Taxonomy" id="34615"/>
    <lineage>
        <taxon>Eukaryota</taxon>
        <taxon>Metazoa</taxon>
        <taxon>Ecdysozoa</taxon>
        <taxon>Arthropoda</taxon>
        <taxon>Chelicerata</taxon>
        <taxon>Arachnida</taxon>
        <taxon>Acari</taxon>
        <taxon>Parasitiformes</taxon>
        <taxon>Ixodida</taxon>
        <taxon>Ixodoidea</taxon>
        <taxon>Ixodidae</taxon>
        <taxon>Ixodinae</taxon>
        <taxon>Ixodes</taxon>
    </lineage>
</organism>
<sequence>MAAGVAGNASNTGGANALAPAGRCGWRRRRPRHVNGHVTLPAASQEEGGAGGSAGGASSAARGDSLRLSGGRRPTRFLSPPPPCLRSSACVPTAKTAALMQAKLQRAALAAVLLTVVYLPTALGAIECYVCNSKDTPECVDKPDASHLKNCSEMEKGSMYTACRKMDINVDFPVNGLPEQKRVVRQCAVVGEPDRPCYYKAGFGGRVNVCHCFDNKCNGADLPGLAGAALLALPLLIFLQRGHL</sequence>
<evidence type="ECO:0000313" key="2">
    <source>
        <dbReference type="Proteomes" id="UP000805193"/>
    </source>
</evidence>
<keyword evidence="2" id="KW-1185">Reference proteome</keyword>
<name>A0AC60QXZ0_IXOPE</name>
<protein>
    <submittedName>
        <fullName evidence="1">Uncharacterized protein</fullName>
    </submittedName>
</protein>
<comment type="caution">
    <text evidence="1">The sequence shown here is derived from an EMBL/GenBank/DDBJ whole genome shotgun (WGS) entry which is preliminary data.</text>
</comment>